<comment type="similarity">
    <text evidence="2">Belongs to the resistance-nodulation-cell division (RND) (TC 2.A.6) family. MmpL subfamily.</text>
</comment>
<feature type="transmembrane region" description="Helical" evidence="8">
    <location>
        <begin position="233"/>
        <end position="252"/>
    </location>
</feature>
<keyword evidence="11" id="KW-1185">Reference proteome</keyword>
<dbReference type="PROSITE" id="PS50156">
    <property type="entry name" value="SSD"/>
    <property type="match status" value="1"/>
</dbReference>
<name>F0HAQ7_9BACT</name>
<comment type="subcellular location">
    <subcellularLocation>
        <location evidence="1">Cell membrane</location>
        <topology evidence="1">Multi-pass membrane protein</topology>
    </subcellularLocation>
</comment>
<feature type="transmembrane region" description="Helical" evidence="8">
    <location>
        <begin position="362"/>
        <end position="385"/>
    </location>
</feature>
<keyword evidence="6 8" id="KW-0472">Membrane</keyword>
<evidence type="ECO:0000256" key="4">
    <source>
        <dbReference type="ARBA" id="ARBA00022692"/>
    </source>
</evidence>
<evidence type="ECO:0000256" key="8">
    <source>
        <dbReference type="SAM" id="Phobius"/>
    </source>
</evidence>
<keyword evidence="4 8" id="KW-0812">Transmembrane</keyword>
<organism evidence="10 11">
    <name type="scientific">Prevotella denticola CRIS 18C-A</name>
    <dbReference type="NCBI Taxonomy" id="944557"/>
    <lineage>
        <taxon>Bacteria</taxon>
        <taxon>Pseudomonadati</taxon>
        <taxon>Bacteroidota</taxon>
        <taxon>Bacteroidia</taxon>
        <taxon>Bacteroidales</taxon>
        <taxon>Prevotellaceae</taxon>
        <taxon>Prevotella</taxon>
    </lineage>
</organism>
<dbReference type="AlphaFoldDB" id="F0HAQ7"/>
<feature type="transmembrane region" description="Helical" evidence="8">
    <location>
        <begin position="647"/>
        <end position="669"/>
    </location>
</feature>
<dbReference type="InterPro" id="IPR004869">
    <property type="entry name" value="MMPL_dom"/>
</dbReference>
<gene>
    <name evidence="10" type="ORF">HMPREF9303_0171</name>
</gene>
<feature type="transmembrane region" description="Helical" evidence="8">
    <location>
        <begin position="290"/>
        <end position="310"/>
    </location>
</feature>
<feature type="compositionally biased region" description="Polar residues" evidence="7">
    <location>
        <begin position="827"/>
        <end position="837"/>
    </location>
</feature>
<evidence type="ECO:0000256" key="1">
    <source>
        <dbReference type="ARBA" id="ARBA00004651"/>
    </source>
</evidence>
<feature type="transmembrane region" description="Helical" evidence="8">
    <location>
        <begin position="330"/>
        <end position="350"/>
    </location>
</feature>
<evidence type="ECO:0000313" key="11">
    <source>
        <dbReference type="Proteomes" id="UP000003155"/>
    </source>
</evidence>
<feature type="transmembrane region" description="Helical" evidence="8">
    <location>
        <begin position="20"/>
        <end position="39"/>
    </location>
</feature>
<evidence type="ECO:0000256" key="5">
    <source>
        <dbReference type="ARBA" id="ARBA00022989"/>
    </source>
</evidence>
<feature type="transmembrane region" description="Helical" evidence="8">
    <location>
        <begin position="258"/>
        <end position="283"/>
    </location>
</feature>
<comment type="caution">
    <text evidence="10">The sequence shown here is derived from an EMBL/GenBank/DDBJ whole genome shotgun (WGS) entry which is preliminary data.</text>
</comment>
<evidence type="ECO:0000313" key="10">
    <source>
        <dbReference type="EMBL" id="EGC85106.1"/>
    </source>
</evidence>
<proteinExistence type="inferred from homology"/>
<dbReference type="SUPFAM" id="SSF82866">
    <property type="entry name" value="Multidrug efflux transporter AcrB transmembrane domain"/>
    <property type="match status" value="2"/>
</dbReference>
<dbReference type="InterPro" id="IPR000731">
    <property type="entry name" value="SSD"/>
</dbReference>
<reference evidence="10 11" key="1">
    <citation type="submission" date="2011-02" db="EMBL/GenBank/DDBJ databases">
        <authorList>
            <person name="Durkin A.S."/>
            <person name="Madupu R."/>
            <person name="Torralba M."/>
            <person name="Gillis M."/>
            <person name="Methe B."/>
            <person name="Sutton G."/>
            <person name="Nelson K.E."/>
        </authorList>
    </citation>
    <scope>NUCLEOTIDE SEQUENCE [LARGE SCALE GENOMIC DNA]</scope>
    <source>
        <strain evidence="10 11">CRIS 18C-A</strain>
    </source>
</reference>
<protein>
    <submittedName>
        <fullName evidence="10">Putative membrane protein</fullName>
    </submittedName>
</protein>
<dbReference type="Proteomes" id="UP000003155">
    <property type="component" value="Unassembled WGS sequence"/>
</dbReference>
<feature type="transmembrane region" description="Helical" evidence="8">
    <location>
        <begin position="719"/>
        <end position="738"/>
    </location>
</feature>
<accession>F0HAQ7</accession>
<dbReference type="Pfam" id="PF03176">
    <property type="entry name" value="MMPL"/>
    <property type="match status" value="2"/>
</dbReference>
<dbReference type="EMBL" id="AEXO01000113">
    <property type="protein sequence ID" value="EGC85106.1"/>
    <property type="molecule type" value="Genomic_DNA"/>
</dbReference>
<keyword evidence="5 8" id="KW-1133">Transmembrane helix</keyword>
<dbReference type="GO" id="GO:0005886">
    <property type="term" value="C:plasma membrane"/>
    <property type="evidence" value="ECO:0007669"/>
    <property type="project" value="UniProtKB-SubCell"/>
</dbReference>
<dbReference type="InterPro" id="IPR050545">
    <property type="entry name" value="Mycobact_MmpL"/>
</dbReference>
<dbReference type="PANTHER" id="PTHR33406">
    <property type="entry name" value="MEMBRANE PROTEIN MJ1562-RELATED"/>
    <property type="match status" value="1"/>
</dbReference>
<dbReference type="Gene3D" id="1.20.1640.10">
    <property type="entry name" value="Multidrug efflux transporter AcrB transmembrane domain"/>
    <property type="match status" value="2"/>
</dbReference>
<dbReference type="RefSeq" id="WP_004354641.1">
    <property type="nucleotide sequence ID" value="NZ_AEXO01000113.1"/>
</dbReference>
<feature type="region of interest" description="Disordered" evidence="7">
    <location>
        <begin position="784"/>
        <end position="837"/>
    </location>
</feature>
<evidence type="ECO:0000259" key="9">
    <source>
        <dbReference type="PROSITE" id="PS50156"/>
    </source>
</evidence>
<keyword evidence="3" id="KW-1003">Cell membrane</keyword>
<feature type="transmembrane region" description="Helical" evidence="8">
    <location>
        <begin position="623"/>
        <end position="641"/>
    </location>
</feature>
<feature type="transmembrane region" description="Helical" evidence="8">
    <location>
        <begin position="750"/>
        <end position="773"/>
    </location>
</feature>
<evidence type="ECO:0000256" key="7">
    <source>
        <dbReference type="SAM" id="MobiDB-lite"/>
    </source>
</evidence>
<sequence>MKIVKINSKFKQLADWILCHRLVVGALFAVIIAFSFVGAKRIVMKTSFDDYFVSDDPMLLKTNEFKSIFGNDYYVAVLVKNKDIFSQRSLTLIRELSNELKDSLSYADKVTSLTDIEFAVGTEEGMTIEQIVPDEIPSDAASLNVIRQKAYSKPYLAKKMVSHDGTMTWIMVKLRPFPEDSVWKKTSDIAPDMITGKEAGHIIGKAKYAELSPNAAGMPYLGYEKFVYLKSELGRLFLFAFIISIVVMLIVTRSLRGVVAPLLTSVFGLLISFGIIGWTGIYIDMTTTMIAVILTFACSIAYNIHLYNFFKTQFVETGKRRESIKEAISETGWGVLLSGLTTVAAMMTFLSMKIVPMRAIGINTSLCLLAVLLTCLLLTPILLSFGKDREPAADMSKSFEGYIGKRFELFGSFVIRNHRSIVVSSVVLTIFCGIGLFSIEPAFDIEKTMGRKIPYVKKFLDLCETELGSIYSYDLMITLPHDNDAKKPENLQKLDRLAEIAGGYKLTKRHNSITDIVKDMNCTLNGNKQQFYRIPDNADMVAQLLLLYENAGGTESEYWMDYDYKRLRLQLEMKDYNSNEAEKEMNDLQAEARKLFPGAHVSVVGSIPQFTVMQQYVERGQMWSMLLSVLVIGVILVLVFGNWKVGLVGMIPNIAPAIIVGGMMGWLGYPLDMMTASLIPMVLGIAVDDTIHFINHSHVAYDRCGNYAEAINRTFRTEGLAIVMSTVVISATFTGFVFSDGTQMRNWGILAVAGMMSALLADLFLTPILFKYLRVFGNDKRTSSEAANELPKELEIGFPRNGKRTSQGTTNGLPGEQQEDFPRNGKRTSLGTINEFP</sequence>
<dbReference type="PANTHER" id="PTHR33406:SF6">
    <property type="entry name" value="MEMBRANE PROTEIN YDGH-RELATED"/>
    <property type="match status" value="1"/>
</dbReference>
<evidence type="ECO:0000256" key="3">
    <source>
        <dbReference type="ARBA" id="ARBA00022475"/>
    </source>
</evidence>
<evidence type="ECO:0000256" key="6">
    <source>
        <dbReference type="ARBA" id="ARBA00023136"/>
    </source>
</evidence>
<evidence type="ECO:0000256" key="2">
    <source>
        <dbReference type="ARBA" id="ARBA00010157"/>
    </source>
</evidence>
<feature type="transmembrane region" description="Helical" evidence="8">
    <location>
        <begin position="421"/>
        <end position="443"/>
    </location>
</feature>
<feature type="domain" description="SSD" evidence="9">
    <location>
        <begin position="259"/>
        <end position="385"/>
    </location>
</feature>